<keyword evidence="3" id="KW-1015">Disulfide bond</keyword>
<dbReference type="InterPro" id="IPR007110">
    <property type="entry name" value="Ig-like_dom"/>
</dbReference>
<keyword evidence="9" id="KW-1185">Reference proteome</keyword>
<evidence type="ECO:0000256" key="5">
    <source>
        <dbReference type="ARBA" id="ARBA00023319"/>
    </source>
</evidence>
<dbReference type="GO" id="GO:0098609">
    <property type="term" value="P:cell-cell adhesion"/>
    <property type="evidence" value="ECO:0007669"/>
    <property type="project" value="TreeGrafter"/>
</dbReference>
<evidence type="ECO:0000256" key="4">
    <source>
        <dbReference type="ARBA" id="ARBA00023180"/>
    </source>
</evidence>
<dbReference type="Proteomes" id="UP000675881">
    <property type="component" value="Chromosome 9"/>
</dbReference>
<dbReference type="InterPro" id="IPR003598">
    <property type="entry name" value="Ig_sub2"/>
</dbReference>
<dbReference type="InterPro" id="IPR051275">
    <property type="entry name" value="Cell_adhesion_signaling"/>
</dbReference>
<accession>A0A7R8D992</accession>
<evidence type="ECO:0000256" key="2">
    <source>
        <dbReference type="ARBA" id="ARBA00023136"/>
    </source>
</evidence>
<feature type="domain" description="Ig-like" evidence="7">
    <location>
        <begin position="477"/>
        <end position="588"/>
    </location>
</feature>
<dbReference type="PANTHER" id="PTHR11640:SF134">
    <property type="entry name" value="ECHINOID, ISOFORM A-RELATED"/>
    <property type="match status" value="1"/>
</dbReference>
<dbReference type="Pfam" id="PF13927">
    <property type="entry name" value="Ig_3"/>
    <property type="match status" value="3"/>
</dbReference>
<dbReference type="SUPFAM" id="SSF49265">
    <property type="entry name" value="Fibronectin type III"/>
    <property type="match status" value="1"/>
</dbReference>
<feature type="domain" description="Ig-like" evidence="7">
    <location>
        <begin position="104"/>
        <end position="201"/>
    </location>
</feature>
<dbReference type="InterPro" id="IPR036116">
    <property type="entry name" value="FN3_sf"/>
</dbReference>
<feature type="compositionally biased region" description="Pro residues" evidence="6">
    <location>
        <begin position="1015"/>
        <end position="1025"/>
    </location>
</feature>
<feature type="domain" description="Ig-like" evidence="7">
    <location>
        <begin position="1"/>
        <end position="99"/>
    </location>
</feature>
<dbReference type="InterPro" id="IPR003599">
    <property type="entry name" value="Ig_sub"/>
</dbReference>
<dbReference type="GO" id="GO:0005911">
    <property type="term" value="C:cell-cell junction"/>
    <property type="evidence" value="ECO:0007669"/>
    <property type="project" value="TreeGrafter"/>
</dbReference>
<name>A0A7R8D992_LEPSM</name>
<keyword evidence="2" id="KW-0472">Membrane</keyword>
<dbReference type="InterPro" id="IPR013783">
    <property type="entry name" value="Ig-like_fold"/>
</dbReference>
<dbReference type="OrthoDB" id="5857426at2759"/>
<feature type="domain" description="Ig-like" evidence="7">
    <location>
        <begin position="290"/>
        <end position="366"/>
    </location>
</feature>
<feature type="domain" description="Ig-like" evidence="7">
    <location>
        <begin position="367"/>
        <end position="472"/>
    </location>
</feature>
<feature type="region of interest" description="Disordered" evidence="6">
    <location>
        <begin position="1012"/>
        <end position="1044"/>
    </location>
</feature>
<evidence type="ECO:0000313" key="8">
    <source>
        <dbReference type="EMBL" id="CAF3042778.1"/>
    </source>
</evidence>
<dbReference type="PROSITE" id="PS50835">
    <property type="entry name" value="IG_LIKE"/>
    <property type="match status" value="6"/>
</dbReference>
<evidence type="ECO:0000256" key="1">
    <source>
        <dbReference type="ARBA" id="ARBA00004479"/>
    </source>
</evidence>
<dbReference type="InterPro" id="IPR036179">
    <property type="entry name" value="Ig-like_dom_sf"/>
</dbReference>
<dbReference type="Gene3D" id="2.60.40.10">
    <property type="entry name" value="Immunoglobulins"/>
    <property type="match status" value="6"/>
</dbReference>
<dbReference type="CDD" id="cd00096">
    <property type="entry name" value="Ig"/>
    <property type="match status" value="2"/>
</dbReference>
<feature type="domain" description="Ig-like" evidence="7">
    <location>
        <begin position="206"/>
        <end position="286"/>
    </location>
</feature>
<dbReference type="GO" id="GO:0005886">
    <property type="term" value="C:plasma membrane"/>
    <property type="evidence" value="ECO:0007669"/>
    <property type="project" value="TreeGrafter"/>
</dbReference>
<dbReference type="EMBL" id="HG994588">
    <property type="protein sequence ID" value="CAF3042778.1"/>
    <property type="molecule type" value="Genomic_DNA"/>
</dbReference>
<reference evidence="8" key="1">
    <citation type="submission" date="2021-02" db="EMBL/GenBank/DDBJ databases">
        <authorList>
            <person name="Bekaert M."/>
        </authorList>
    </citation>
    <scope>NUCLEOTIDE SEQUENCE</scope>
    <source>
        <strain evidence="8">IoA-00</strain>
    </source>
</reference>
<proteinExistence type="predicted"/>
<evidence type="ECO:0000259" key="7">
    <source>
        <dbReference type="PROSITE" id="PS50835"/>
    </source>
</evidence>
<gene>
    <name evidence="8" type="ORF">LSAA_14544</name>
</gene>
<dbReference type="SUPFAM" id="SSF48726">
    <property type="entry name" value="Immunoglobulin"/>
    <property type="match status" value="6"/>
</dbReference>
<keyword evidence="5" id="KW-0393">Immunoglobulin domain</keyword>
<comment type="subcellular location">
    <subcellularLocation>
        <location evidence="1">Membrane</location>
        <topology evidence="1">Single-pass type I membrane protein</topology>
    </subcellularLocation>
</comment>
<evidence type="ECO:0000256" key="6">
    <source>
        <dbReference type="SAM" id="MobiDB-lite"/>
    </source>
</evidence>
<evidence type="ECO:0000313" key="9">
    <source>
        <dbReference type="Proteomes" id="UP000675881"/>
    </source>
</evidence>
<sequence>MDVLEKENVQLECRFSPGLAHRAKTLYWIRTNRYGTDNVAIGPSPLQENYSVDSRIESGIYDLRIINASYNRDNGKFECRIKEAGLSFNELYSKSVELTVLLKPSTPSIQMSSPIATEGEQLNLTCSSIGGSPTPQITWFNEGGTQSLEAEIIKGNDKDDPTYSILSIIPRKSDDQTSYFCSVWNRALGQIQKLTNSIKVNVNYFPRIKVGPHNPYRIIKGGTAKLTCRVDSKPLVHKVRWMKRDQILTTAFDYDIGRANIQHSGSYMCLADNGLGRVVHEEIKVSVLFPPVITLPDSREMNRNEDIVVDCMVRANPSPIKIEWFKENDHNFHQPGNKLKIRALSPYDAGIYVCSATNHMDPSSIAPDKIVRISNGTMQIHIRHRPGNAIIMPRNPIGVVERSLTLRCEANPPGFPLPQYSWWKDEGNQNITSIFGGQEFTLHQVLLSHEGRYCCQSHNDLGDGSFSCVTLKVYEAPKMIARLQPKLIRKEGDLNFQISCGAIGKPKPVVRWFKDGKLIRDSESKVYQIYTSEQPVDAERGTNVYSVLKFVGPQRMSPANRLLPSDKGQFVCRFENEIDRVESSTELKIKHAPIMINQFNKIAADLAHKIYIRCSVRAFPTPRIEWSFRQRLLRESAYEMNMHPGIMVITAVLPLILWEASEVTSNYKKKSQPDTPESPWIIDVGFNSVKLGWREGFNGGFNDTLFIVQYNKHDDLLLFRYQKLKAANLMGESNYSNEVMAITKTDVSRIPRPSKVHFEKSREILSFRSSDFALRLVAQIETEDSDGTWKHLKEFNLGPDHYGNVVLQNYESIRVRFCLFSNPLICGPYEEALVVDDAATTTTSTEEGPNESWIIFISFIFCGRTSFKSQNHNHHTPSAYTMSSSSFGLENKGIAGESSKEENEENASSFYDEKKNNLMNSEGSSLDPSSSLWNLKSSFYHQKKEMNCSLNNEHRPPTRYSTINRVNNASYFPYGDEHDVFGKRERRGGVLVGGTGGTDLINHSIDKRKCSTMPRKPPNLKIPPIRPDHQPSSSSNSSGIETETLAVMASKTRRIIREIIV</sequence>
<dbReference type="PANTHER" id="PTHR11640">
    <property type="entry name" value="NEPHRIN"/>
    <property type="match status" value="1"/>
</dbReference>
<dbReference type="AlphaFoldDB" id="A0A7R8D992"/>
<organism evidence="8 9">
    <name type="scientific">Lepeophtheirus salmonis</name>
    <name type="common">Salmon louse</name>
    <name type="synonym">Caligus salmonis</name>
    <dbReference type="NCBI Taxonomy" id="72036"/>
    <lineage>
        <taxon>Eukaryota</taxon>
        <taxon>Metazoa</taxon>
        <taxon>Ecdysozoa</taxon>
        <taxon>Arthropoda</taxon>
        <taxon>Crustacea</taxon>
        <taxon>Multicrustacea</taxon>
        <taxon>Hexanauplia</taxon>
        <taxon>Copepoda</taxon>
        <taxon>Siphonostomatoida</taxon>
        <taxon>Caligidae</taxon>
        <taxon>Lepeophtheirus</taxon>
    </lineage>
</organism>
<dbReference type="SMART" id="SM00409">
    <property type="entry name" value="IG"/>
    <property type="match status" value="6"/>
</dbReference>
<evidence type="ECO:0000256" key="3">
    <source>
        <dbReference type="ARBA" id="ARBA00023157"/>
    </source>
</evidence>
<dbReference type="SMART" id="SM00408">
    <property type="entry name" value="IGc2"/>
    <property type="match status" value="5"/>
</dbReference>
<keyword evidence="4" id="KW-0325">Glycoprotein</keyword>
<dbReference type="GO" id="GO:0050839">
    <property type="term" value="F:cell adhesion molecule binding"/>
    <property type="evidence" value="ECO:0007669"/>
    <property type="project" value="TreeGrafter"/>
</dbReference>
<protein>
    <submittedName>
        <fullName evidence="8">ED</fullName>
    </submittedName>
</protein>